<dbReference type="GO" id="GO:0030313">
    <property type="term" value="C:cell envelope"/>
    <property type="evidence" value="ECO:0007669"/>
    <property type="project" value="UniProtKB-SubCell"/>
</dbReference>
<dbReference type="PANTHER" id="PTHR32347">
    <property type="entry name" value="EFFLUX SYSTEM COMPONENT YKNX-RELATED"/>
    <property type="match status" value="1"/>
</dbReference>
<keyword evidence="4" id="KW-1133">Transmembrane helix</keyword>
<dbReference type="SUPFAM" id="SSF111369">
    <property type="entry name" value="HlyD-like secretion proteins"/>
    <property type="match status" value="1"/>
</dbReference>
<keyword evidence="4" id="KW-0472">Membrane</keyword>
<feature type="region of interest" description="Disordered" evidence="3">
    <location>
        <begin position="360"/>
        <end position="396"/>
    </location>
</feature>
<name>A0A6J6QA57_9ZZZZ</name>
<gene>
    <name evidence="5" type="ORF">UFOPK2579_01169</name>
</gene>
<dbReference type="Gene3D" id="2.40.50.100">
    <property type="match status" value="1"/>
</dbReference>
<evidence type="ECO:0000313" key="5">
    <source>
        <dbReference type="EMBL" id="CAB4705658.1"/>
    </source>
</evidence>
<organism evidence="5">
    <name type="scientific">freshwater metagenome</name>
    <dbReference type="NCBI Taxonomy" id="449393"/>
    <lineage>
        <taxon>unclassified sequences</taxon>
        <taxon>metagenomes</taxon>
        <taxon>ecological metagenomes</taxon>
    </lineage>
</organism>
<dbReference type="Gene3D" id="2.40.30.170">
    <property type="match status" value="1"/>
</dbReference>
<comment type="subcellular location">
    <subcellularLocation>
        <location evidence="1">Cell envelope</location>
    </subcellularLocation>
</comment>
<dbReference type="EMBL" id="CAEZXR010000123">
    <property type="protein sequence ID" value="CAB4705658.1"/>
    <property type="molecule type" value="Genomic_DNA"/>
</dbReference>
<evidence type="ECO:0000256" key="4">
    <source>
        <dbReference type="SAM" id="Phobius"/>
    </source>
</evidence>
<proteinExistence type="predicted"/>
<dbReference type="InterPro" id="IPR050465">
    <property type="entry name" value="UPF0194_transport"/>
</dbReference>
<protein>
    <submittedName>
        <fullName evidence="5">Unannotated protein</fullName>
    </submittedName>
</protein>
<sequence>MCGTAAIASLSAVSRPTRPRHRAWLAVLVAVLVAAASAGGWLLTRDTSQAVSSSTATIATETVEETVSASGTVEPARTADLDFEVGGTVTRTFVEVGDTVRTGERLAAVDDAALVATRSAAAASLEAAVAQLADDQDAGASDVQVAADQAAVVVARADLVAARADVAAATLRATIAGTLVAFDLQAGDVVGSSGRGAAAGTTTSSTTSATSAPVSIVSAGRFVVEATVAAADVASLEKGLAVSISPSGVSEPVDGRLTEIGLVAESSSSGAAVFPVTIAVSGTRDDLYAGTSADASIVVSSSDVLTVPTRALETADGATYVDLVTDDGTSRTAVETGETYGMSTEVLSGLVAGDVVEVPGFTPPSGGSDGEQGQVPDFGGGTPPDFGGQMPGGMPQ</sequence>
<dbReference type="AlphaFoldDB" id="A0A6J6QA57"/>
<evidence type="ECO:0000256" key="3">
    <source>
        <dbReference type="SAM" id="MobiDB-lite"/>
    </source>
</evidence>
<feature type="transmembrane region" description="Helical" evidence="4">
    <location>
        <begin position="23"/>
        <end position="43"/>
    </location>
</feature>
<reference evidence="5" key="1">
    <citation type="submission" date="2020-05" db="EMBL/GenBank/DDBJ databases">
        <authorList>
            <person name="Chiriac C."/>
            <person name="Salcher M."/>
            <person name="Ghai R."/>
            <person name="Kavagutti S V."/>
        </authorList>
    </citation>
    <scope>NUCLEOTIDE SEQUENCE</scope>
</reference>
<keyword evidence="2" id="KW-0175">Coiled coil</keyword>
<evidence type="ECO:0000256" key="2">
    <source>
        <dbReference type="ARBA" id="ARBA00023054"/>
    </source>
</evidence>
<keyword evidence="4" id="KW-0812">Transmembrane</keyword>
<accession>A0A6J6QA57</accession>
<dbReference type="Gene3D" id="6.20.50.140">
    <property type="match status" value="1"/>
</dbReference>
<evidence type="ECO:0000256" key="1">
    <source>
        <dbReference type="ARBA" id="ARBA00004196"/>
    </source>
</evidence>